<keyword evidence="2" id="KW-1185">Reference proteome</keyword>
<evidence type="ECO:0000313" key="1">
    <source>
        <dbReference type="EMBL" id="NMN00559.1"/>
    </source>
</evidence>
<reference evidence="1 2" key="1">
    <citation type="submission" date="2020-02" db="EMBL/GenBank/DDBJ databases">
        <title>Characterization of phylogenetic diversity of novel bifidobacterial species isolated in Czech ZOOs.</title>
        <authorList>
            <person name="Lugli G.A."/>
            <person name="Vera N.B."/>
            <person name="Ventura M."/>
        </authorList>
    </citation>
    <scope>NUCLEOTIDE SEQUENCE [LARGE SCALE GENOMIC DNA]</scope>
    <source>
        <strain evidence="1 2">DSM 109958</strain>
    </source>
</reference>
<protein>
    <submittedName>
        <fullName evidence="1">CTP synthase</fullName>
    </submittedName>
</protein>
<proteinExistence type="predicted"/>
<sequence length="288" mass="32542">MLHIMTGLYARPSYWSTLSNHERIMHVLRAECASHPRWVLGHVSAATVWRLTDSVFLNRNVHWATDLTHASTDRNHYVFHALPIRPVTVVEGMRVTDLHQTLFDCARSLQLPDALAVLETAMRSGKTDKAQFQAFLETRRGYKGVEKARQACVCANGLSENGGESITLGYLVLWGYAVPEQQVPCVDPITGARRRVDFLWRRDDGKIIIGELDGRGKYVDPAMTAGRDIESIVFEEKDRESNLALDGSVVFVRWTFDQLVRQPELVRRKLDMAGVPRAADRKRGPHAP</sequence>
<accession>A0A7Y0F2B2</accession>
<name>A0A7Y0F2B2_9BIFI</name>
<dbReference type="Proteomes" id="UP000588277">
    <property type="component" value="Unassembled WGS sequence"/>
</dbReference>
<organism evidence="1 2">
    <name type="scientific">Bifidobacterium moraviense</name>
    <dbReference type="NCBI Taxonomy" id="2675323"/>
    <lineage>
        <taxon>Bacteria</taxon>
        <taxon>Bacillati</taxon>
        <taxon>Actinomycetota</taxon>
        <taxon>Actinomycetes</taxon>
        <taxon>Bifidobacteriales</taxon>
        <taxon>Bifidobacteriaceae</taxon>
        <taxon>Bifidobacterium</taxon>
    </lineage>
</organism>
<dbReference type="EMBL" id="JAAIIH010000007">
    <property type="protein sequence ID" value="NMN00559.1"/>
    <property type="molecule type" value="Genomic_DNA"/>
</dbReference>
<comment type="caution">
    <text evidence="1">The sequence shown here is derived from an EMBL/GenBank/DDBJ whole genome shotgun (WGS) entry which is preliminary data.</text>
</comment>
<evidence type="ECO:0000313" key="2">
    <source>
        <dbReference type="Proteomes" id="UP000588277"/>
    </source>
</evidence>
<gene>
    <name evidence="1" type="ORF">G1C96_1138</name>
</gene>
<dbReference type="AlphaFoldDB" id="A0A7Y0F2B2"/>